<dbReference type="EMBL" id="CP034328">
    <property type="protein sequence ID" value="AZL58554.1"/>
    <property type="molecule type" value="Genomic_DNA"/>
</dbReference>
<evidence type="ECO:0000313" key="3">
    <source>
        <dbReference type="Proteomes" id="UP000282002"/>
    </source>
</evidence>
<organism evidence="2 3">
    <name type="scientific">Tabrizicola piscis</name>
    <dbReference type="NCBI Taxonomy" id="2494374"/>
    <lineage>
        <taxon>Bacteria</taxon>
        <taxon>Pseudomonadati</taxon>
        <taxon>Pseudomonadota</taxon>
        <taxon>Alphaproteobacteria</taxon>
        <taxon>Rhodobacterales</taxon>
        <taxon>Paracoccaceae</taxon>
        <taxon>Tabrizicola</taxon>
    </lineage>
</organism>
<dbReference type="InterPro" id="IPR036873">
    <property type="entry name" value="Rhodanese-like_dom_sf"/>
</dbReference>
<dbReference type="SMART" id="SM00450">
    <property type="entry name" value="RHOD"/>
    <property type="match status" value="2"/>
</dbReference>
<protein>
    <submittedName>
        <fullName evidence="2">Sulfurtransferase</fullName>
    </submittedName>
</protein>
<proteinExistence type="predicted"/>
<evidence type="ECO:0000259" key="1">
    <source>
        <dbReference type="PROSITE" id="PS50206"/>
    </source>
</evidence>
<dbReference type="Gene3D" id="3.40.250.10">
    <property type="entry name" value="Rhodanese-like domain"/>
    <property type="match status" value="2"/>
</dbReference>
<dbReference type="KEGG" id="taw:EI545_06725"/>
<dbReference type="PANTHER" id="PTHR44086:SF10">
    <property type="entry name" value="THIOSULFATE SULFURTRANSFERASE_RHODANESE-LIKE DOMAIN-CONTAINING PROTEIN 3"/>
    <property type="match status" value="1"/>
</dbReference>
<reference evidence="2 3" key="1">
    <citation type="submission" date="2018-12" db="EMBL/GenBank/DDBJ databases">
        <title>Complete genome sequencing of Tabrizicola sp. K13M18.</title>
        <authorList>
            <person name="Bae J.-W."/>
        </authorList>
    </citation>
    <scope>NUCLEOTIDE SEQUENCE [LARGE SCALE GENOMIC DNA]</scope>
    <source>
        <strain evidence="2 3">K13M18</strain>
    </source>
</reference>
<keyword evidence="2" id="KW-0808">Transferase</keyword>
<accession>A0A3S8U4L2</accession>
<feature type="domain" description="Rhodanese" evidence="1">
    <location>
        <begin position="28"/>
        <end position="118"/>
    </location>
</feature>
<dbReference type="RefSeq" id="WP_125324755.1">
    <property type="nucleotide sequence ID" value="NZ_CP034328.1"/>
</dbReference>
<dbReference type="CDD" id="cd00158">
    <property type="entry name" value="RHOD"/>
    <property type="match status" value="1"/>
</dbReference>
<name>A0A3S8U4L2_9RHOB</name>
<dbReference type="Proteomes" id="UP000282002">
    <property type="component" value="Chromosome"/>
</dbReference>
<dbReference type="Pfam" id="PF00581">
    <property type="entry name" value="Rhodanese"/>
    <property type="match status" value="2"/>
</dbReference>
<dbReference type="PROSITE" id="PS50206">
    <property type="entry name" value="RHODANESE_3"/>
    <property type="match status" value="2"/>
</dbReference>
<evidence type="ECO:0000313" key="2">
    <source>
        <dbReference type="EMBL" id="AZL58554.1"/>
    </source>
</evidence>
<dbReference type="GO" id="GO:0004792">
    <property type="term" value="F:thiosulfate-cyanide sulfurtransferase activity"/>
    <property type="evidence" value="ECO:0007669"/>
    <property type="project" value="TreeGrafter"/>
</dbReference>
<feature type="domain" description="Rhodanese" evidence="1">
    <location>
        <begin position="151"/>
        <end position="241"/>
    </location>
</feature>
<dbReference type="OrthoDB" id="9802991at2"/>
<dbReference type="SUPFAM" id="SSF52821">
    <property type="entry name" value="Rhodanese/Cell cycle control phosphatase"/>
    <property type="match status" value="3"/>
</dbReference>
<dbReference type="PANTHER" id="PTHR44086">
    <property type="entry name" value="THIOSULFATE SULFURTRANSFERASE RDL2, MITOCHONDRIAL-RELATED"/>
    <property type="match status" value="1"/>
</dbReference>
<gene>
    <name evidence="2" type="ORF">EI545_06725</name>
</gene>
<sequence length="545" mass="58601">MTVETLAQDLAVPVLSPATVMQRLRQPDGREWAFLDVREAGEAADGHPFGSVNLPYSRLERDIAQMVPRPATPIILIDGGDGIADRAARALQRVGWRDATVTRGGIPAWEAAGLPLFKGVHTWSKAFGEWVQHHFAPPEISPIDLARAMAGPNPPALVDGRPLNEHQLFTLPDALSCPNAELPLRLQAMVGEGREVVIHCAGRTRSIIGAQTVRDFGLPVRVTALRDGTQGWELAGYRRAGKAERPAAPTPTVDLLDLAKARARAVMKQHSLPEVSAQVVANWLNGDGTVYRLDPRPVDEGTPPAGFRRAPGTTLIQQTDQFVAVKAARVVLWDPLLVRAVFAALWLRRMGIEAFVQTDAPPKDDPHPPATVSLRALPQLSARQLAAHVATGGTVIDIRPSADWRAWRLASGKRALRPSLASMTLQEGAAVALLAHDETLARLAAIDLADAGHAVAGVCTAALHDLTAAGLALDTAPPLGGWQATDLLDEVQFCAGRHSGNLDDARTYLDWESGLVARLQACDLMPWPSRLATPELPLKETGHVR</sequence>
<dbReference type="InterPro" id="IPR001763">
    <property type="entry name" value="Rhodanese-like_dom"/>
</dbReference>
<dbReference type="AlphaFoldDB" id="A0A3S8U4L2"/>
<keyword evidence="3" id="KW-1185">Reference proteome</keyword>